<sequence length="690" mass="75601">MKQELHELYLQKAKELVSKMTIEEKTSQLCSEAPAIERLGIPAYHWWNEGLHGVARAGIATIFPQSIALAATFSREALRDCGRITALEGRIKYNAAAAKGDRSIYKGLTFWSPNINIYRDPRWGRGQETYGEDPVLTSVCGEEYIKSLQEGDDDRYLHAAACAKHFAVHSGPEGGRHGFDSVVNDFDLNDTYLPAFKWCVEEADVQSVMGAYNMINGIPSCAHPMIEEKLRKEWGFTGYFVSDCGALADMHMFCLVTHTAIESAALALKAGCDLNCGQVYLHVLQAYNEGRVTEEDIDRAVTCLMAIRYKLGMFDPECSYNKETDYSLVECDAHRKLSYEAAVRSAVLLKNDGVLPLDKNTLKTVAVIGPNAISTKVLEGNYNGRSGDYRTVLDGVKRVCGDDVRVLYAAGCPLCALTDESCAGPRDNFAEALTVAEAADAVILCMGLDPSIEGEEGDANNEYGAGDKSGAFPGLQPELMEKIAALGKPTVLVPFAGGALDLNRASEIMNAILFAWYPGVMGGDAIADLLFGVRNPSGKTPVTFYRSLDELPAFTDYSMEGRTYRYMKNDALYPFGFGLSYTTFSFGAPRVTANDEPGRYTLEVDVTNTGDKAGETVVEIYATYGKERYITPNCKLCAFDRVALEAGETKTVTLEVEPTFILLTDKDGSRYLPEHITFHALPYANASFGM</sequence>
<reference evidence="5" key="1">
    <citation type="submission" date="2020-08" db="EMBL/GenBank/DDBJ databases">
        <authorList>
            <person name="Cejkova D."/>
            <person name="Kubasova T."/>
            <person name="Jahodarova E."/>
            <person name="Rychlik I."/>
        </authorList>
    </citation>
    <scope>NUCLEOTIDE SEQUENCE</scope>
    <source>
        <strain evidence="5">An559</strain>
    </source>
</reference>
<dbReference type="InterPro" id="IPR002772">
    <property type="entry name" value="Glyco_hydro_3_C"/>
</dbReference>
<dbReference type="InterPro" id="IPR036881">
    <property type="entry name" value="Glyco_hydro_3_C_sf"/>
</dbReference>
<dbReference type="PANTHER" id="PTHR42721:SF3">
    <property type="entry name" value="BETA-D-XYLOSIDASE 5-RELATED"/>
    <property type="match status" value="1"/>
</dbReference>
<dbReference type="InterPro" id="IPR044993">
    <property type="entry name" value="BXL"/>
</dbReference>
<dbReference type="InterPro" id="IPR026891">
    <property type="entry name" value="Fn3-like"/>
</dbReference>
<evidence type="ECO:0000259" key="4">
    <source>
        <dbReference type="SMART" id="SM01217"/>
    </source>
</evidence>
<evidence type="ECO:0000256" key="3">
    <source>
        <dbReference type="ARBA" id="ARBA00022801"/>
    </source>
</evidence>
<evidence type="ECO:0000256" key="2">
    <source>
        <dbReference type="ARBA" id="ARBA00022729"/>
    </source>
</evidence>
<dbReference type="Pfam" id="PF00933">
    <property type="entry name" value="Glyco_hydro_3"/>
    <property type="match status" value="1"/>
</dbReference>
<dbReference type="InterPro" id="IPR036962">
    <property type="entry name" value="Glyco_hydro_3_N_sf"/>
</dbReference>
<dbReference type="GO" id="GO:0045493">
    <property type="term" value="P:xylan catabolic process"/>
    <property type="evidence" value="ECO:0007669"/>
    <property type="project" value="InterPro"/>
</dbReference>
<name>A0A938X4L4_9FIRM</name>
<reference evidence="5" key="2">
    <citation type="journal article" date="2021" name="Sci. Rep.">
        <title>The distribution of antibiotic resistance genes in chicken gut microbiota commensals.</title>
        <authorList>
            <person name="Juricova H."/>
            <person name="Matiasovicova J."/>
            <person name="Kubasova T."/>
            <person name="Cejkova D."/>
            <person name="Rychlik I."/>
        </authorList>
    </citation>
    <scope>NUCLEOTIDE SEQUENCE</scope>
    <source>
        <strain evidence="5">An559</strain>
    </source>
</reference>
<dbReference type="Proteomes" id="UP000774750">
    <property type="component" value="Unassembled WGS sequence"/>
</dbReference>
<dbReference type="RefSeq" id="WP_204444186.1">
    <property type="nucleotide sequence ID" value="NZ_JACJKY010000002.1"/>
</dbReference>
<keyword evidence="6" id="KW-1185">Reference proteome</keyword>
<dbReference type="SUPFAM" id="SSF51445">
    <property type="entry name" value="(Trans)glycosidases"/>
    <property type="match status" value="1"/>
</dbReference>
<dbReference type="GO" id="GO:0009044">
    <property type="term" value="F:xylan 1,4-beta-xylosidase activity"/>
    <property type="evidence" value="ECO:0007669"/>
    <property type="project" value="InterPro"/>
</dbReference>
<keyword evidence="2" id="KW-0732">Signal</keyword>
<feature type="domain" description="Fibronectin type III-like" evidence="4">
    <location>
        <begin position="616"/>
        <end position="684"/>
    </location>
</feature>
<organism evidence="5 6">
    <name type="scientific">Merdimmobilis hominis</name>
    <dbReference type="NCBI Taxonomy" id="2897707"/>
    <lineage>
        <taxon>Bacteria</taxon>
        <taxon>Bacillati</taxon>
        <taxon>Bacillota</taxon>
        <taxon>Clostridia</taxon>
        <taxon>Eubacteriales</taxon>
        <taxon>Oscillospiraceae</taxon>
        <taxon>Merdimmobilis</taxon>
    </lineage>
</organism>
<proteinExistence type="inferred from homology"/>
<dbReference type="GO" id="GO:0046556">
    <property type="term" value="F:alpha-L-arabinofuranosidase activity"/>
    <property type="evidence" value="ECO:0007669"/>
    <property type="project" value="TreeGrafter"/>
</dbReference>
<dbReference type="PRINTS" id="PR00133">
    <property type="entry name" value="GLHYDRLASE3"/>
</dbReference>
<protein>
    <submittedName>
        <fullName evidence="5">Glycoside hydrolase family 3 C-terminal domain-containing protein</fullName>
    </submittedName>
</protein>
<dbReference type="Pfam" id="PF01915">
    <property type="entry name" value="Glyco_hydro_3_C"/>
    <property type="match status" value="1"/>
</dbReference>
<dbReference type="Gene3D" id="2.60.40.10">
    <property type="entry name" value="Immunoglobulins"/>
    <property type="match status" value="1"/>
</dbReference>
<dbReference type="Pfam" id="PF14310">
    <property type="entry name" value="Fn3-like"/>
    <property type="match status" value="1"/>
</dbReference>
<dbReference type="InterPro" id="IPR001764">
    <property type="entry name" value="Glyco_hydro_3_N"/>
</dbReference>
<dbReference type="AlphaFoldDB" id="A0A938X4L4"/>
<evidence type="ECO:0000313" key="6">
    <source>
        <dbReference type="Proteomes" id="UP000774750"/>
    </source>
</evidence>
<evidence type="ECO:0000256" key="1">
    <source>
        <dbReference type="ARBA" id="ARBA00005336"/>
    </source>
</evidence>
<comment type="similarity">
    <text evidence="1">Belongs to the glycosyl hydrolase 3 family.</text>
</comment>
<dbReference type="InterPro" id="IPR017853">
    <property type="entry name" value="GH"/>
</dbReference>
<dbReference type="SMART" id="SM01217">
    <property type="entry name" value="Fn3_like"/>
    <property type="match status" value="1"/>
</dbReference>
<dbReference type="InterPro" id="IPR013783">
    <property type="entry name" value="Ig-like_fold"/>
</dbReference>
<dbReference type="Gene3D" id="3.40.50.1700">
    <property type="entry name" value="Glycoside hydrolase family 3 C-terminal domain"/>
    <property type="match status" value="1"/>
</dbReference>
<keyword evidence="3 5" id="KW-0378">Hydrolase</keyword>
<evidence type="ECO:0000313" key="5">
    <source>
        <dbReference type="EMBL" id="MBM6919898.1"/>
    </source>
</evidence>
<dbReference type="EMBL" id="JACJKY010000002">
    <property type="protein sequence ID" value="MBM6919898.1"/>
    <property type="molecule type" value="Genomic_DNA"/>
</dbReference>
<dbReference type="SUPFAM" id="SSF52279">
    <property type="entry name" value="Beta-D-glucan exohydrolase, C-terminal domain"/>
    <property type="match status" value="1"/>
</dbReference>
<gene>
    <name evidence="5" type="ORF">H6A12_01795</name>
</gene>
<comment type="caution">
    <text evidence="5">The sequence shown here is derived from an EMBL/GenBank/DDBJ whole genome shotgun (WGS) entry which is preliminary data.</text>
</comment>
<dbReference type="PANTHER" id="PTHR42721">
    <property type="entry name" value="SUGAR HYDROLASE-RELATED"/>
    <property type="match status" value="1"/>
</dbReference>
<dbReference type="Gene3D" id="3.20.20.300">
    <property type="entry name" value="Glycoside hydrolase, family 3, N-terminal domain"/>
    <property type="match status" value="1"/>
</dbReference>
<accession>A0A938X4L4</accession>
<dbReference type="GO" id="GO:0031222">
    <property type="term" value="P:arabinan catabolic process"/>
    <property type="evidence" value="ECO:0007669"/>
    <property type="project" value="TreeGrafter"/>
</dbReference>